<keyword evidence="11" id="KW-1185">Reference proteome</keyword>
<reference evidence="11" key="1">
    <citation type="submission" date="2020-03" db="EMBL/GenBank/DDBJ databases">
        <title>Evolution of repeat sequences and sex chromosomes of tilapia species revealed by chromosome-level genomes.</title>
        <authorList>
            <person name="Xu L."/>
            <person name="Tao W."/>
            <person name="Wang D."/>
            <person name="Zhou Q."/>
        </authorList>
    </citation>
    <scope>NUCLEOTIDE SEQUENCE [LARGE SCALE GENOMIC DNA]</scope>
    <source>
        <strain evidence="11">Israel</strain>
    </source>
</reference>
<dbReference type="InterPro" id="IPR025615">
    <property type="entry name" value="TILa_dom"/>
</dbReference>
<evidence type="ECO:0000256" key="6">
    <source>
        <dbReference type="SAM" id="SignalP"/>
    </source>
</evidence>
<dbReference type="Pfam" id="PF00094">
    <property type="entry name" value="VWD"/>
    <property type="match status" value="2"/>
</dbReference>
<feature type="domain" description="NIDO" evidence="8">
    <location>
        <begin position="93"/>
        <end position="234"/>
    </location>
</feature>
<keyword evidence="4" id="KW-1015">Disulfide bond</keyword>
<dbReference type="CDD" id="cd19941">
    <property type="entry name" value="TIL"/>
    <property type="match status" value="1"/>
</dbReference>
<dbReference type="PROSITE" id="PS51233">
    <property type="entry name" value="VWFD"/>
    <property type="match status" value="2"/>
</dbReference>
<reference evidence="10" key="2">
    <citation type="submission" date="2025-08" db="UniProtKB">
        <authorList>
            <consortium name="Ensembl"/>
        </authorList>
    </citation>
    <scope>IDENTIFICATION</scope>
</reference>
<accession>A0AAZ1X6N5</accession>
<feature type="signal peptide" evidence="6">
    <location>
        <begin position="1"/>
        <end position="20"/>
    </location>
</feature>
<dbReference type="SMART" id="SM00832">
    <property type="entry name" value="C8"/>
    <property type="match status" value="1"/>
</dbReference>
<dbReference type="Gene3D" id="2.60.40.3210">
    <property type="entry name" value="Zona pellucida, ZP-N domain"/>
    <property type="match status" value="1"/>
</dbReference>
<dbReference type="InterPro" id="IPR001846">
    <property type="entry name" value="VWF_type-D"/>
</dbReference>
<dbReference type="AlphaFoldDB" id="A0AAZ1X6N5"/>
<evidence type="ECO:0000256" key="4">
    <source>
        <dbReference type="ARBA" id="ARBA00023157"/>
    </source>
</evidence>
<dbReference type="InterPro" id="IPR042235">
    <property type="entry name" value="ZP-C_dom"/>
</dbReference>
<feature type="domain" description="ZP" evidence="7">
    <location>
        <begin position="889"/>
        <end position="1142"/>
    </location>
</feature>
<evidence type="ECO:0000313" key="11">
    <source>
        <dbReference type="Proteomes" id="UP000472276"/>
    </source>
</evidence>
<evidence type="ECO:0000313" key="10">
    <source>
        <dbReference type="Ensembl" id="ENSOABP00000063368.1"/>
    </source>
</evidence>
<evidence type="ECO:0000256" key="1">
    <source>
        <dbReference type="ARBA" id="ARBA00004370"/>
    </source>
</evidence>
<dbReference type="Gene3D" id="2.60.40.4100">
    <property type="entry name" value="Zona pellucida, ZP-C domain"/>
    <property type="match status" value="1"/>
</dbReference>
<dbReference type="Ensembl" id="ENSOABT00000072309.1">
    <property type="protein sequence ID" value="ENSOABP00000063368.1"/>
    <property type="gene ID" value="ENSOABG00000031800.1"/>
</dbReference>
<feature type="domain" description="VWFD" evidence="9">
    <location>
        <begin position="296"/>
        <end position="475"/>
    </location>
</feature>
<evidence type="ECO:0000259" key="7">
    <source>
        <dbReference type="PROSITE" id="PS51034"/>
    </source>
</evidence>
<dbReference type="InterPro" id="IPR014853">
    <property type="entry name" value="VWF/SSPO/ZAN-like_Cys-rich_dom"/>
</dbReference>
<dbReference type="GO" id="GO:0007160">
    <property type="term" value="P:cell-matrix adhesion"/>
    <property type="evidence" value="ECO:0007669"/>
    <property type="project" value="InterPro"/>
</dbReference>
<evidence type="ECO:0000256" key="2">
    <source>
        <dbReference type="ARBA" id="ARBA00022729"/>
    </source>
</evidence>
<dbReference type="InterPro" id="IPR055355">
    <property type="entry name" value="ZP-C"/>
</dbReference>
<evidence type="ECO:0000259" key="9">
    <source>
        <dbReference type="PROSITE" id="PS51233"/>
    </source>
</evidence>
<dbReference type="InterPro" id="IPR001507">
    <property type="entry name" value="ZP_dom"/>
</dbReference>
<evidence type="ECO:0008006" key="12">
    <source>
        <dbReference type="Google" id="ProtNLM"/>
    </source>
</evidence>
<evidence type="ECO:0000256" key="5">
    <source>
        <dbReference type="ARBA" id="ARBA00023180"/>
    </source>
</evidence>
<dbReference type="SMART" id="SM00216">
    <property type="entry name" value="VWD"/>
    <property type="match status" value="2"/>
</dbReference>
<feature type="chain" id="PRO_5044295759" description="Alpha-tectorin-like" evidence="6">
    <location>
        <begin position="21"/>
        <end position="1198"/>
    </location>
</feature>
<proteinExistence type="predicted"/>
<dbReference type="InterPro" id="IPR002919">
    <property type="entry name" value="TIL_dom"/>
</dbReference>
<dbReference type="Pfam" id="PF01826">
    <property type="entry name" value="TIL"/>
    <property type="match status" value="1"/>
</dbReference>
<dbReference type="Pfam" id="PF00100">
    <property type="entry name" value="Zona_pellucida"/>
    <property type="match status" value="1"/>
</dbReference>
<keyword evidence="5" id="KW-0325">Glycoprotein</keyword>
<reference evidence="10" key="3">
    <citation type="submission" date="2025-09" db="UniProtKB">
        <authorList>
            <consortium name="Ensembl"/>
        </authorList>
    </citation>
    <scope>IDENTIFICATION</scope>
</reference>
<dbReference type="GO" id="GO:0016020">
    <property type="term" value="C:membrane"/>
    <property type="evidence" value="ECO:0007669"/>
    <property type="project" value="UniProtKB-SubCell"/>
</dbReference>
<dbReference type="Proteomes" id="UP000472276">
    <property type="component" value="Unassembled WGS sequence"/>
</dbReference>
<dbReference type="Pfam" id="PF08742">
    <property type="entry name" value="C8"/>
    <property type="match status" value="1"/>
</dbReference>
<dbReference type="SMART" id="SM00539">
    <property type="entry name" value="NIDO"/>
    <property type="match status" value="1"/>
</dbReference>
<dbReference type="PANTHER" id="PTHR46160">
    <property type="entry name" value="ALPHA-TECTORIN-RELATED"/>
    <property type="match status" value="1"/>
</dbReference>
<gene>
    <name evidence="10" type="primary">LOC116332113</name>
</gene>
<keyword evidence="2 6" id="KW-0732">Signal</keyword>
<name>A0AAZ1X6N5_OREAU</name>
<dbReference type="InterPro" id="IPR003886">
    <property type="entry name" value="NIDO_dom"/>
</dbReference>
<dbReference type="Pfam" id="PF06119">
    <property type="entry name" value="NIDO"/>
    <property type="match status" value="1"/>
</dbReference>
<comment type="subcellular location">
    <subcellularLocation>
        <location evidence="1">Membrane</location>
    </subcellularLocation>
</comment>
<dbReference type="InterPro" id="IPR036084">
    <property type="entry name" value="Ser_inhib-like_sf"/>
</dbReference>
<dbReference type="SMART" id="SM00241">
    <property type="entry name" value="ZP"/>
    <property type="match status" value="1"/>
</dbReference>
<dbReference type="PROSITE" id="PS51220">
    <property type="entry name" value="NIDO"/>
    <property type="match status" value="1"/>
</dbReference>
<dbReference type="InterPro" id="IPR052749">
    <property type="entry name" value="Alpha-tectorin"/>
</dbReference>
<dbReference type="PROSITE" id="PS51034">
    <property type="entry name" value="ZP_2"/>
    <property type="match status" value="1"/>
</dbReference>
<dbReference type="Gene3D" id="2.10.25.10">
    <property type="entry name" value="Laminin"/>
    <property type="match status" value="1"/>
</dbReference>
<evidence type="ECO:0000259" key="8">
    <source>
        <dbReference type="PROSITE" id="PS51220"/>
    </source>
</evidence>
<protein>
    <recommendedName>
        <fullName evidence="12">Alpha-tectorin-like</fullName>
    </recommendedName>
</protein>
<dbReference type="PANTHER" id="PTHR46160:SF9">
    <property type="entry name" value="PROTEIN PRY2-RELATED"/>
    <property type="match status" value="1"/>
</dbReference>
<organism evidence="10 11">
    <name type="scientific">Oreochromis aureus</name>
    <name type="common">Israeli tilapia</name>
    <name type="synonym">Chromis aureus</name>
    <dbReference type="NCBI Taxonomy" id="47969"/>
    <lineage>
        <taxon>Eukaryota</taxon>
        <taxon>Metazoa</taxon>
        <taxon>Chordata</taxon>
        <taxon>Craniata</taxon>
        <taxon>Vertebrata</taxon>
        <taxon>Euteleostomi</taxon>
        <taxon>Actinopterygii</taxon>
        <taxon>Neopterygii</taxon>
        <taxon>Teleostei</taxon>
        <taxon>Neoteleostei</taxon>
        <taxon>Acanthomorphata</taxon>
        <taxon>Ovalentaria</taxon>
        <taxon>Cichlomorphae</taxon>
        <taxon>Cichliformes</taxon>
        <taxon>Cichlidae</taxon>
        <taxon>African cichlids</taxon>
        <taxon>Pseudocrenilabrinae</taxon>
        <taxon>Oreochromini</taxon>
        <taxon>Oreochromis</taxon>
    </lineage>
</organism>
<sequence length="1198" mass="132338">MAGQIMFFVLLLGMTGVVTTQAVRPLYPTSGTVSSAIDDGSSPQITLLRPFFYFGRTYNSIYVNHNGHLTFTGPLSEYTSQRFPQGIRDIIAPFWTDLDNRGNGQIYYNQYTSGTVLQQATQDINQYFPGLNFNANWVFVATWYEVAYYPTSGTRTTVQAVLISGGQYSFLLMNYGIIASTPLSIQAGYDTIGSTHYYVLPGSFTSAASGSNSNFRLGSNVNEPGRWAFRTDRGSTGCTFNGELVQLGASFWSDSTCAQKCTCTSTGLQCHNQPCSFSQICKPASFQFSCQTVPRGTCTISGDPHYYTFDDTVFHFQGTCTYVLSEQCNSGLPYYRVEGKNEHRGSTRVAWTRLVKVHVYNDTIELVKGRRGQAKVNGNFASTPFSLRNDTVQVYESGFSVFVSTDFGLVVSYDTNHYVQISLPYTYQNATCGLCGNFNGIRRDDFQTRDGEVVSSDVVFANSWQASGDDEPGCGPQCGGLDCAVCTVEETALYSNTDHCGILSSSSGPFAACHQQLPPQSFADSCVYDLCVGGGYQPILCQALSVYASQCQQNGIQLPSWRRPGFCEIPCPANSHFESEGTGCPATCVNPNSTHNCPLPPQESCICDSGYILSGGVCVPHAECGCSFEGRYYRSGQTVILDENCGRRCSCSYGSMTCQSHGCGPLESCKVEDGERGCRPNSYETCWIRGSGSYQTFDGLTYQYPGACRLTLAKVMGLSSHPNFMVTAEKVPRGQEGFARILHFEAEGIHVSIEMARNSKVKVNGQLIRLPFSTPSNRVQIFHSSIYSVIIRTSFDVTVQTVWPHFVRVTAPANGMLCSAVSAYERTCSVLGLDIPDWRSALHCDESDPCEKLDCTEHEWCGEKDGVYGCFCDEHHHRPNNESYDSSITCVSSSGTISLSRCQLFEAGFHSDALHLRDETCNGTLEDGRLLFHFNNDDQLCGTMLRSNGTHFSYENTISGDVDSHDGLISREKSIHLHFSCDYPLTQALSMDVGINPVESIVHKRLPSGLGHYHLRMIPFRDPGFHFPLTRNRNLEMEIDERLYIEVQTQGIDERQISTILDSCWATPVNDASYPVRWDLITTQCPNPADGTVELVQNGVSTIARFSFRMFTFTNFSSIYLHCQVHLCLLRHNNCTAHCYPGYHARVARDISYHDSEGISLGPLVLNTERRMKASSSPGLLTSLVTLIVCLLTANILI</sequence>
<feature type="domain" description="VWFD" evidence="9">
    <location>
        <begin position="684"/>
        <end position="871"/>
    </location>
</feature>
<dbReference type="SUPFAM" id="SSF57567">
    <property type="entry name" value="Serine protease inhibitors"/>
    <property type="match status" value="1"/>
</dbReference>
<keyword evidence="3" id="KW-0472">Membrane</keyword>
<dbReference type="Pfam" id="PF12714">
    <property type="entry name" value="TILa"/>
    <property type="match status" value="2"/>
</dbReference>
<evidence type="ECO:0000256" key="3">
    <source>
        <dbReference type="ARBA" id="ARBA00023136"/>
    </source>
</evidence>